<dbReference type="AlphaFoldDB" id="B9IFV6"/>
<dbReference type="PANTHER" id="PTHR37245:SF4">
    <property type="entry name" value="PAMP-INDUCED SECRETED PEPTIDE 1"/>
    <property type="match status" value="1"/>
</dbReference>
<evidence type="ECO:0000313" key="2">
    <source>
        <dbReference type="EMBL" id="PNS98846.1"/>
    </source>
</evidence>
<protein>
    <submittedName>
        <fullName evidence="2">Uncharacterized protein</fullName>
    </submittedName>
</protein>
<gene>
    <name evidence="2" type="ORF">POPTR_016G099600</name>
</gene>
<dbReference type="PANTHER" id="PTHR37245">
    <property type="entry name" value="PAMP-INDUCED SECRETED PEPTIDE 1"/>
    <property type="match status" value="1"/>
</dbReference>
<dbReference type="GO" id="GO:0006952">
    <property type="term" value="P:defense response"/>
    <property type="evidence" value="ECO:0007669"/>
    <property type="project" value="InterPro"/>
</dbReference>
<dbReference type="OMA" id="MNFPKMS"/>
<proteinExistence type="predicted"/>
<feature type="chain" id="PRO_5030166414" evidence="1">
    <location>
        <begin position="30"/>
        <end position="75"/>
    </location>
</feature>
<dbReference type="HOGENOM" id="CLU_183445_0_0_1"/>
<evidence type="ECO:0000256" key="1">
    <source>
        <dbReference type="SAM" id="SignalP"/>
    </source>
</evidence>
<evidence type="ECO:0000313" key="3">
    <source>
        <dbReference type="Proteomes" id="UP000006729"/>
    </source>
</evidence>
<dbReference type="Proteomes" id="UP000006729">
    <property type="component" value="Chromosome 16"/>
</dbReference>
<dbReference type="InterPro" id="IPR040273">
    <property type="entry name" value="PIP1"/>
</dbReference>
<dbReference type="Gramene" id="Potri.016G099600.1.v4.1">
    <property type="protein sequence ID" value="Potri.016G099600.1.v4.1"/>
    <property type="gene ID" value="Potri.016G099600.v4.1"/>
</dbReference>
<dbReference type="InParanoid" id="B9IFV6"/>
<dbReference type="EMBL" id="CM009305">
    <property type="protein sequence ID" value="PNS98846.1"/>
    <property type="molecule type" value="Genomic_DNA"/>
</dbReference>
<keyword evidence="3" id="KW-1185">Reference proteome</keyword>
<keyword evidence="1" id="KW-0732">Signal</keyword>
<accession>B9IFV6</accession>
<organism evidence="2 3">
    <name type="scientific">Populus trichocarpa</name>
    <name type="common">Western balsam poplar</name>
    <name type="synonym">Populus balsamifera subsp. trichocarpa</name>
    <dbReference type="NCBI Taxonomy" id="3694"/>
    <lineage>
        <taxon>Eukaryota</taxon>
        <taxon>Viridiplantae</taxon>
        <taxon>Streptophyta</taxon>
        <taxon>Embryophyta</taxon>
        <taxon>Tracheophyta</taxon>
        <taxon>Spermatophyta</taxon>
        <taxon>Magnoliopsida</taxon>
        <taxon>eudicotyledons</taxon>
        <taxon>Gunneridae</taxon>
        <taxon>Pentapetalae</taxon>
        <taxon>rosids</taxon>
        <taxon>fabids</taxon>
        <taxon>Malpighiales</taxon>
        <taxon>Salicaceae</taxon>
        <taxon>Saliceae</taxon>
        <taxon>Populus</taxon>
    </lineage>
</organism>
<feature type="signal peptide" evidence="1">
    <location>
        <begin position="1"/>
        <end position="29"/>
    </location>
</feature>
<sequence>MDFAKRSYPLILFVILVSALSQQLFCVQATRVLPGELAGANHLETYSSVYEKTKNNMACWLGRLASGPSPRGPGH</sequence>
<reference evidence="2 3" key="1">
    <citation type="journal article" date="2006" name="Science">
        <title>The genome of black cottonwood, Populus trichocarpa (Torr. &amp; Gray).</title>
        <authorList>
            <person name="Tuskan G.A."/>
            <person name="Difazio S."/>
            <person name="Jansson S."/>
            <person name="Bohlmann J."/>
            <person name="Grigoriev I."/>
            <person name="Hellsten U."/>
            <person name="Putnam N."/>
            <person name="Ralph S."/>
            <person name="Rombauts S."/>
            <person name="Salamov A."/>
            <person name="Schein J."/>
            <person name="Sterck L."/>
            <person name="Aerts A."/>
            <person name="Bhalerao R.R."/>
            <person name="Bhalerao R.P."/>
            <person name="Blaudez D."/>
            <person name="Boerjan W."/>
            <person name="Brun A."/>
            <person name="Brunner A."/>
            <person name="Busov V."/>
            <person name="Campbell M."/>
            <person name="Carlson J."/>
            <person name="Chalot M."/>
            <person name="Chapman J."/>
            <person name="Chen G.L."/>
            <person name="Cooper D."/>
            <person name="Coutinho P.M."/>
            <person name="Couturier J."/>
            <person name="Covert S."/>
            <person name="Cronk Q."/>
            <person name="Cunningham R."/>
            <person name="Davis J."/>
            <person name="Degroeve S."/>
            <person name="Dejardin A."/>
            <person name="Depamphilis C."/>
            <person name="Detter J."/>
            <person name="Dirks B."/>
            <person name="Dubchak I."/>
            <person name="Duplessis S."/>
            <person name="Ehlting J."/>
            <person name="Ellis B."/>
            <person name="Gendler K."/>
            <person name="Goodstein D."/>
            <person name="Gribskov M."/>
            <person name="Grimwood J."/>
            <person name="Groover A."/>
            <person name="Gunter L."/>
            <person name="Hamberger B."/>
            <person name="Heinze B."/>
            <person name="Helariutta Y."/>
            <person name="Henrissat B."/>
            <person name="Holligan D."/>
            <person name="Holt R."/>
            <person name="Huang W."/>
            <person name="Islam-Faridi N."/>
            <person name="Jones S."/>
            <person name="Jones-Rhoades M."/>
            <person name="Jorgensen R."/>
            <person name="Joshi C."/>
            <person name="Kangasjarvi J."/>
            <person name="Karlsson J."/>
            <person name="Kelleher C."/>
            <person name="Kirkpatrick R."/>
            <person name="Kirst M."/>
            <person name="Kohler A."/>
            <person name="Kalluri U."/>
            <person name="Larimer F."/>
            <person name="Leebens-Mack J."/>
            <person name="Leple J.C."/>
            <person name="Locascio P."/>
            <person name="Lou Y."/>
            <person name="Lucas S."/>
            <person name="Martin F."/>
            <person name="Montanini B."/>
            <person name="Napoli C."/>
            <person name="Nelson D.R."/>
            <person name="Nelson C."/>
            <person name="Nieminen K."/>
            <person name="Nilsson O."/>
            <person name="Pereda V."/>
            <person name="Peter G."/>
            <person name="Philippe R."/>
            <person name="Pilate G."/>
            <person name="Poliakov A."/>
            <person name="Razumovskaya J."/>
            <person name="Richardson P."/>
            <person name="Rinaldi C."/>
            <person name="Ritland K."/>
            <person name="Rouze P."/>
            <person name="Ryaboy D."/>
            <person name="Schmutz J."/>
            <person name="Schrader J."/>
            <person name="Segerman B."/>
            <person name="Shin H."/>
            <person name="Siddiqui A."/>
            <person name="Sterky F."/>
            <person name="Terry A."/>
            <person name="Tsai C.J."/>
            <person name="Uberbacher E."/>
            <person name="Unneberg P."/>
            <person name="Vahala J."/>
            <person name="Wall K."/>
            <person name="Wessler S."/>
            <person name="Yang G."/>
            <person name="Yin T."/>
            <person name="Douglas C."/>
            <person name="Marra M."/>
            <person name="Sandberg G."/>
            <person name="Van de Peer Y."/>
            <person name="Rokhsar D."/>
        </authorList>
    </citation>
    <scope>NUCLEOTIDE SEQUENCE [LARGE SCALE GENOMIC DNA]</scope>
    <source>
        <strain evidence="3">cv. Nisqually</strain>
    </source>
</reference>
<name>B9IFV6_POPTR</name>